<dbReference type="PANTHER" id="PTHR39196">
    <property type="entry name" value="PRIMOSOME, DNAD SUBUNIT"/>
    <property type="match status" value="1"/>
</dbReference>
<comment type="caution">
    <text evidence="3">The sequence shown here is derived from an EMBL/GenBank/DDBJ whole genome shotgun (WGS) entry which is preliminary data.</text>
</comment>
<proteinExistence type="predicted"/>
<reference evidence="3" key="1">
    <citation type="journal article" date="2012" name="PLoS ONE">
        <title>Gene sets for utilization of primary and secondary nutrition supplies in the distal gut of endangered iberian lynx.</title>
        <authorList>
            <person name="Alcaide M."/>
            <person name="Messina E."/>
            <person name="Richter M."/>
            <person name="Bargiela R."/>
            <person name="Peplies J."/>
            <person name="Huws S.A."/>
            <person name="Newbold C.J."/>
            <person name="Golyshin P.N."/>
            <person name="Simon M.A."/>
            <person name="Lopez G."/>
            <person name="Yakimov M.M."/>
            <person name="Ferrer M."/>
        </authorList>
    </citation>
    <scope>NUCLEOTIDE SEQUENCE</scope>
</reference>
<evidence type="ECO:0000259" key="2">
    <source>
        <dbReference type="Pfam" id="PF14297"/>
    </source>
</evidence>
<sequence>MKIIMARPLKTGIDYFPLDVDFFVDEKIVAVNYEFGIKGEIAVIHLLCAIYRNGYFIEWNEQLLNKLNRELPGVSVGLLKMIVERLVKWGFFDQNLFYSSSILTSRGIQKRYFEVTRKRKSKHASFPYLITTNDNENKPEPITRTMTQPKISELPAPMAHSSQAVIAGNTDNAKCLDRFFSEGNAANIETLMMNLSMRPEEKGSLRAIAESIVNEWNVTSFVHLDYSDWARHLINTIRIRLQEREKGKKVNVKPKTPTPSNNSYQFNGGFGGQDI</sequence>
<evidence type="ECO:0000313" key="3">
    <source>
        <dbReference type="EMBL" id="EJW90747.1"/>
    </source>
</evidence>
<dbReference type="EMBL" id="AMCI01008641">
    <property type="protein sequence ID" value="EJW90747.1"/>
    <property type="molecule type" value="Genomic_DNA"/>
</dbReference>
<evidence type="ECO:0000256" key="1">
    <source>
        <dbReference type="SAM" id="MobiDB-lite"/>
    </source>
</evidence>
<dbReference type="InterPro" id="IPR025400">
    <property type="entry name" value="Lin1244/Lin1753-like_N"/>
</dbReference>
<dbReference type="Pfam" id="PF14297">
    <property type="entry name" value="Lin1244_N"/>
    <property type="match status" value="1"/>
</dbReference>
<gene>
    <name evidence="3" type="ORF">EVA_21149</name>
</gene>
<dbReference type="AlphaFoldDB" id="J9FMA6"/>
<organism evidence="3">
    <name type="scientific">gut metagenome</name>
    <dbReference type="NCBI Taxonomy" id="749906"/>
    <lineage>
        <taxon>unclassified sequences</taxon>
        <taxon>metagenomes</taxon>
        <taxon>organismal metagenomes</taxon>
    </lineage>
</organism>
<feature type="region of interest" description="Disordered" evidence="1">
    <location>
        <begin position="246"/>
        <end position="275"/>
    </location>
</feature>
<accession>J9FMA6</accession>
<dbReference type="PANTHER" id="PTHR39196:SF1">
    <property type="entry name" value="PRIMOSOME, DNAD SUBUNIT"/>
    <property type="match status" value="1"/>
</dbReference>
<name>J9FMA6_9ZZZZ</name>
<protein>
    <recommendedName>
        <fullName evidence="2">Lin1244/Lin1753-like N-terminal domain-containing protein</fullName>
    </recommendedName>
</protein>
<feature type="domain" description="Lin1244/Lin1753-like N-terminal" evidence="2">
    <location>
        <begin position="15"/>
        <end position="108"/>
    </location>
</feature>